<dbReference type="Gene3D" id="3.30.70.1070">
    <property type="entry name" value="Sporulation related repeat"/>
    <property type="match status" value="1"/>
</dbReference>
<comment type="caution">
    <text evidence="4">The sequence shown here is derived from an EMBL/GenBank/DDBJ whole genome shotgun (WGS) entry which is preliminary data.</text>
</comment>
<dbReference type="GO" id="GO:0042834">
    <property type="term" value="F:peptidoglycan binding"/>
    <property type="evidence" value="ECO:0007669"/>
    <property type="project" value="InterPro"/>
</dbReference>
<organism evidence="4 5">
    <name type="scientific">bacterium (Candidatus Blackallbacteria) CG17_big_fil_post_rev_8_21_14_2_50_48_46</name>
    <dbReference type="NCBI Taxonomy" id="2014261"/>
    <lineage>
        <taxon>Bacteria</taxon>
        <taxon>Candidatus Blackallbacteria</taxon>
    </lineage>
</organism>
<feature type="region of interest" description="Disordered" evidence="1">
    <location>
        <begin position="1"/>
        <end position="22"/>
    </location>
</feature>
<evidence type="ECO:0000256" key="1">
    <source>
        <dbReference type="SAM" id="MobiDB-lite"/>
    </source>
</evidence>
<protein>
    <recommendedName>
        <fullName evidence="3">SPOR domain-containing protein</fullName>
    </recommendedName>
</protein>
<feature type="domain" description="SPOR" evidence="3">
    <location>
        <begin position="154"/>
        <end position="229"/>
    </location>
</feature>
<feature type="compositionally biased region" description="Low complexity" evidence="1">
    <location>
        <begin position="1"/>
        <end position="13"/>
    </location>
</feature>
<keyword evidence="2" id="KW-0472">Membrane</keyword>
<dbReference type="AlphaFoldDB" id="A0A2M7G7S4"/>
<gene>
    <name evidence="4" type="ORF">COW36_06230</name>
</gene>
<feature type="transmembrane region" description="Helical" evidence="2">
    <location>
        <begin position="28"/>
        <end position="48"/>
    </location>
</feature>
<evidence type="ECO:0000259" key="3">
    <source>
        <dbReference type="PROSITE" id="PS51724"/>
    </source>
</evidence>
<dbReference type="InterPro" id="IPR036680">
    <property type="entry name" value="SPOR-like_sf"/>
</dbReference>
<keyword evidence="2" id="KW-0812">Transmembrane</keyword>
<name>A0A2M7G7S4_9BACT</name>
<evidence type="ECO:0000313" key="5">
    <source>
        <dbReference type="Proteomes" id="UP000231019"/>
    </source>
</evidence>
<dbReference type="Proteomes" id="UP000231019">
    <property type="component" value="Unassembled WGS sequence"/>
</dbReference>
<dbReference type="SUPFAM" id="SSF110997">
    <property type="entry name" value="Sporulation related repeat"/>
    <property type="match status" value="1"/>
</dbReference>
<proteinExistence type="predicted"/>
<evidence type="ECO:0000313" key="4">
    <source>
        <dbReference type="EMBL" id="PIW18124.1"/>
    </source>
</evidence>
<evidence type="ECO:0000256" key="2">
    <source>
        <dbReference type="SAM" id="Phobius"/>
    </source>
</evidence>
<accession>A0A2M7G7S4</accession>
<dbReference type="EMBL" id="PFFQ01000014">
    <property type="protein sequence ID" value="PIW18124.1"/>
    <property type="molecule type" value="Genomic_DNA"/>
</dbReference>
<keyword evidence="2" id="KW-1133">Transmembrane helix</keyword>
<reference evidence="4 5" key="1">
    <citation type="submission" date="2017-09" db="EMBL/GenBank/DDBJ databases">
        <title>Depth-based differentiation of microbial function through sediment-hosted aquifers and enrichment of novel symbionts in the deep terrestrial subsurface.</title>
        <authorList>
            <person name="Probst A.J."/>
            <person name="Ladd B."/>
            <person name="Jarett J.K."/>
            <person name="Geller-Mcgrath D.E."/>
            <person name="Sieber C.M."/>
            <person name="Emerson J.B."/>
            <person name="Anantharaman K."/>
            <person name="Thomas B.C."/>
            <person name="Malmstrom R."/>
            <person name="Stieglmeier M."/>
            <person name="Klingl A."/>
            <person name="Woyke T."/>
            <person name="Ryan C.M."/>
            <person name="Banfield J.F."/>
        </authorList>
    </citation>
    <scope>NUCLEOTIDE SEQUENCE [LARGE SCALE GENOMIC DNA]</scope>
    <source>
        <strain evidence="4">CG17_big_fil_post_rev_8_21_14_2_50_48_46</strain>
    </source>
</reference>
<dbReference type="PROSITE" id="PS51724">
    <property type="entry name" value="SPOR"/>
    <property type="match status" value="1"/>
</dbReference>
<feature type="compositionally biased region" description="Low complexity" evidence="1">
    <location>
        <begin position="110"/>
        <end position="123"/>
    </location>
</feature>
<dbReference type="InterPro" id="IPR007730">
    <property type="entry name" value="SPOR-like_dom"/>
</dbReference>
<feature type="region of interest" description="Disordered" evidence="1">
    <location>
        <begin position="70"/>
        <end position="155"/>
    </location>
</feature>
<dbReference type="Pfam" id="PF05036">
    <property type="entry name" value="SPOR"/>
    <property type="match status" value="1"/>
</dbReference>
<sequence length="230" mass="24853">MNQAMPPQPQQAAPKKKKTKGRKKADPFWPIVIILSILAFTGSFWFFYMLTSKINTRTFETTDKPKLMVTPTPYELEGGTKTVDYGPVPTPTPPEEGSSSPLQNQTLATASPEMASSPSAEPSVLATIEPTPSPLPTRTPRPVVTPVATPTPPPVKKAAYRVQVGSYSSRDAAQKVATELSEKGYSAVVSEDNGKFKIQLGVYSEQDSALAVAEEVTQQGYAVVVRKVEL</sequence>